<dbReference type="Proteomes" id="UP001317629">
    <property type="component" value="Chromosome"/>
</dbReference>
<name>A0ABM8ED02_9HYPH</name>
<keyword evidence="3" id="KW-1185">Reference proteome</keyword>
<accession>A0ABM8ED02</accession>
<feature type="compositionally biased region" description="Basic and acidic residues" evidence="1">
    <location>
        <begin position="50"/>
        <end position="71"/>
    </location>
</feature>
<gene>
    <name evidence="2" type="ORF">SS37A_34220</name>
</gene>
<proteinExistence type="predicted"/>
<dbReference type="EMBL" id="AP027142">
    <property type="protein sequence ID" value="BDV35893.1"/>
    <property type="molecule type" value="Genomic_DNA"/>
</dbReference>
<organism evidence="2 3">
    <name type="scientific">Methylocystis iwaonis</name>
    <dbReference type="NCBI Taxonomy" id="2885079"/>
    <lineage>
        <taxon>Bacteria</taxon>
        <taxon>Pseudomonadati</taxon>
        <taxon>Pseudomonadota</taxon>
        <taxon>Alphaproteobacteria</taxon>
        <taxon>Hyphomicrobiales</taxon>
        <taxon>Methylocystaceae</taxon>
        <taxon>Methylocystis</taxon>
    </lineage>
</organism>
<sequence length="85" mass="8852">MAGLVPATHAEGRNPTMVEDTQASRDFQPMSKFACAANVHPALLHRHGVGGRDEPGHDAGEGGRRVKDEKVSPIARPLACQGAGG</sequence>
<protein>
    <submittedName>
        <fullName evidence="2">Uncharacterized protein</fullName>
    </submittedName>
</protein>
<evidence type="ECO:0000313" key="2">
    <source>
        <dbReference type="EMBL" id="BDV35893.1"/>
    </source>
</evidence>
<reference evidence="2 3" key="1">
    <citation type="journal article" date="2023" name="Int. J. Syst. Evol. Microbiol.">
        <title>Methylocystis iwaonis sp. nov., a type II methane-oxidizing bacterium from surface soil of a rice paddy field in Japan, and emended description of the genus Methylocystis (ex Whittenbury et al. 1970) Bowman et al. 1993.</title>
        <authorList>
            <person name="Kaise H."/>
            <person name="Sawadogo J.B."/>
            <person name="Alam M.S."/>
            <person name="Ueno C."/>
            <person name="Dianou D."/>
            <person name="Shinjo R."/>
            <person name="Asakawa S."/>
        </authorList>
    </citation>
    <scope>NUCLEOTIDE SEQUENCE [LARGE SCALE GENOMIC DNA]</scope>
    <source>
        <strain evidence="2 3">SS37A-Re</strain>
    </source>
</reference>
<feature type="region of interest" description="Disordered" evidence="1">
    <location>
        <begin position="46"/>
        <end position="85"/>
    </location>
</feature>
<evidence type="ECO:0000256" key="1">
    <source>
        <dbReference type="SAM" id="MobiDB-lite"/>
    </source>
</evidence>
<evidence type="ECO:0000313" key="3">
    <source>
        <dbReference type="Proteomes" id="UP001317629"/>
    </source>
</evidence>